<dbReference type="Proteomes" id="UP000264693">
    <property type="component" value="Chromosome"/>
</dbReference>
<name>A0A347TIF2_9BACT</name>
<gene>
    <name evidence="4" type="ORF">AMRN_0613</name>
</gene>
<proteinExistence type="predicted"/>
<sequence>MYVIKLFIFLQFLYVYSYGIQFDYIKLENIDKNNALLKVEKKNKLYEYVIEYKLEKNGYLNDNKLNTNFYDTSFYDLNNEDKQSVTFANSLYINDNIWLDLNFNYEDSLKKSIDNSIGLFSENKIYKQQSLAKLYFKHNSIMTSKLSFESINSNLNSNINIDTNGYRNLILKDKNKVSFDTNLGFDSIDVYTKIYQINDNYNKFYKDIDSDYIKNKNNISRGIELTFEKDFFESYLISSTLFRENNYYDYIYRKSDSNKKEKIDSESQGIKISIIKSFYDNLKLAMLAIISHNKIKNSNRKDLIGNKLKDKAEKQLNMNLEYKIKKIKLFSRLTHMSSRYANENNSKKLDVYTIASIGSSYYTKVKDKDIKFNFDIKNIFNKKYFIDSDTHGESRSYFFNMIMKF</sequence>
<organism evidence="4 5">
    <name type="scientific">Malaciobacter marinus</name>
    <dbReference type="NCBI Taxonomy" id="505249"/>
    <lineage>
        <taxon>Bacteria</taxon>
        <taxon>Pseudomonadati</taxon>
        <taxon>Campylobacterota</taxon>
        <taxon>Epsilonproteobacteria</taxon>
        <taxon>Campylobacterales</taxon>
        <taxon>Arcobacteraceae</taxon>
        <taxon>Malaciobacter</taxon>
    </lineage>
</organism>
<evidence type="ECO:0008006" key="6">
    <source>
        <dbReference type="Google" id="ProtNLM"/>
    </source>
</evidence>
<dbReference type="InterPro" id="IPR036942">
    <property type="entry name" value="Beta-barrel_TonB_sf"/>
</dbReference>
<evidence type="ECO:0000313" key="4">
    <source>
        <dbReference type="EMBL" id="AXX86380.1"/>
    </source>
</evidence>
<keyword evidence="3" id="KW-0998">Cell outer membrane</keyword>
<dbReference type="EMBL" id="CP032101">
    <property type="protein sequence ID" value="AXX86380.1"/>
    <property type="molecule type" value="Genomic_DNA"/>
</dbReference>
<dbReference type="Gene3D" id="2.40.170.20">
    <property type="entry name" value="TonB-dependent receptor, beta-barrel domain"/>
    <property type="match status" value="1"/>
</dbReference>
<protein>
    <recommendedName>
        <fullName evidence="6">TonB-dependent receptor</fullName>
    </recommendedName>
</protein>
<dbReference type="AlphaFoldDB" id="A0A347TIF2"/>
<evidence type="ECO:0000313" key="5">
    <source>
        <dbReference type="Proteomes" id="UP000264693"/>
    </source>
</evidence>
<evidence type="ECO:0000256" key="3">
    <source>
        <dbReference type="ARBA" id="ARBA00023237"/>
    </source>
</evidence>
<comment type="subcellular location">
    <subcellularLocation>
        <location evidence="1">Cell outer membrane</location>
    </subcellularLocation>
</comment>
<dbReference type="KEGG" id="amar:AMRN_0613"/>
<evidence type="ECO:0000256" key="2">
    <source>
        <dbReference type="ARBA" id="ARBA00023136"/>
    </source>
</evidence>
<dbReference type="SUPFAM" id="SSF56935">
    <property type="entry name" value="Porins"/>
    <property type="match status" value="1"/>
</dbReference>
<reference evidence="4 5" key="1">
    <citation type="submission" date="2018-08" db="EMBL/GenBank/DDBJ databases">
        <title>Complete genome of the Arcobacter marinus type strain JCM 15502.</title>
        <authorList>
            <person name="Miller W.G."/>
            <person name="Yee E."/>
            <person name="Huynh S."/>
            <person name="Parker C.T."/>
        </authorList>
    </citation>
    <scope>NUCLEOTIDE SEQUENCE [LARGE SCALE GENOMIC DNA]</scope>
    <source>
        <strain evidence="4 5">JCM 15502</strain>
    </source>
</reference>
<dbReference type="RefSeq" id="WP_118897356.1">
    <property type="nucleotide sequence ID" value="NZ_CP032101.1"/>
</dbReference>
<accession>A0A347TIF2</accession>
<keyword evidence="2" id="KW-0472">Membrane</keyword>
<dbReference type="GO" id="GO:0009279">
    <property type="term" value="C:cell outer membrane"/>
    <property type="evidence" value="ECO:0007669"/>
    <property type="project" value="UniProtKB-SubCell"/>
</dbReference>
<evidence type="ECO:0000256" key="1">
    <source>
        <dbReference type="ARBA" id="ARBA00004442"/>
    </source>
</evidence>